<dbReference type="EMBL" id="LAZR01000492">
    <property type="protein sequence ID" value="KKN66748.1"/>
    <property type="molecule type" value="Genomic_DNA"/>
</dbReference>
<gene>
    <name evidence="2" type="ORF">LCGC14_0468590</name>
</gene>
<feature type="region of interest" description="Disordered" evidence="1">
    <location>
        <begin position="498"/>
        <end position="522"/>
    </location>
</feature>
<comment type="caution">
    <text evidence="2">The sequence shown here is derived from an EMBL/GenBank/DDBJ whole genome shotgun (WGS) entry which is preliminary data.</text>
</comment>
<evidence type="ECO:0000256" key="1">
    <source>
        <dbReference type="SAM" id="MobiDB-lite"/>
    </source>
</evidence>
<protein>
    <recommendedName>
        <fullName evidence="3">DUF2213 domain-containing protein</fullName>
    </recommendedName>
</protein>
<evidence type="ECO:0000313" key="2">
    <source>
        <dbReference type="EMBL" id="KKN66748.1"/>
    </source>
</evidence>
<organism evidence="2">
    <name type="scientific">marine sediment metagenome</name>
    <dbReference type="NCBI Taxonomy" id="412755"/>
    <lineage>
        <taxon>unclassified sequences</taxon>
        <taxon>metagenomes</taxon>
        <taxon>ecological metagenomes</taxon>
    </lineage>
</organism>
<sequence length="522" mass="56292">MPQAKRVMLSVQATPDVAGIRTAEFRGAEHTVIPCVALVEGVLWPANAAAPELALAEEFGRFPQGWNGRPVVFGHPKIDGVPVSASSPDVLEGNSFGQLFNTKLDGIKLKTEIWIDNALVTNLSEEAQKTVEKLKSGDEVIEVSTGMFTMNEIVDGDFDGEHFEAIWRNIVPDHLAVLPEGVPGACSIEDGCGAPRTNKMHPVMRACQLNANCESQTVIINSDTDEDGQKSIFQTLMEKGAAWFSFRDSSENLSDSDTRAALNNALDAVEDRFTFIIGVFGGSDDSGSFVYEVGFGEALFERTFAINDGNITIGADAVRVRPVTKFVPVEVITDNEADSTIQENAMNKEEFVNGLIANEATQYTDDDKEWLNGLDEEQLKKMSPVVNADAEAEAEATRVAEEAETARLAAIEAGDTPPVTTEAYIAEAPAEVQEVLNSGVQMHKQRKDALVTAIRANARNTFTEAQLEAKPLGELESIAALSTDISFEGGGANISTLRVNDDEIPPAPKLFDLNPTQEADAA</sequence>
<name>A0A0F9VLS6_9ZZZZ</name>
<evidence type="ECO:0008006" key="3">
    <source>
        <dbReference type="Google" id="ProtNLM"/>
    </source>
</evidence>
<dbReference type="InterPro" id="IPR016913">
    <property type="entry name" value="UCP029215"/>
</dbReference>
<dbReference type="AlphaFoldDB" id="A0A0F9VLS6"/>
<reference evidence="2" key="1">
    <citation type="journal article" date="2015" name="Nature">
        <title>Complex archaea that bridge the gap between prokaryotes and eukaryotes.</title>
        <authorList>
            <person name="Spang A."/>
            <person name="Saw J.H."/>
            <person name="Jorgensen S.L."/>
            <person name="Zaremba-Niedzwiedzka K."/>
            <person name="Martijn J."/>
            <person name="Lind A.E."/>
            <person name="van Eijk R."/>
            <person name="Schleper C."/>
            <person name="Guy L."/>
            <person name="Ettema T.J."/>
        </authorList>
    </citation>
    <scope>NUCLEOTIDE SEQUENCE</scope>
</reference>
<proteinExistence type="predicted"/>
<dbReference type="Pfam" id="PF09979">
    <property type="entry name" value="DUF2213"/>
    <property type="match status" value="1"/>
</dbReference>
<accession>A0A0F9VLS6</accession>